<dbReference type="Proteomes" id="UP000321721">
    <property type="component" value="Unassembled WGS sequence"/>
</dbReference>
<dbReference type="OrthoDB" id="1123245at2"/>
<protein>
    <submittedName>
        <fullName evidence="3">Gliding motility-associated C-terminal domain-containing protein</fullName>
    </submittedName>
</protein>
<accession>A0A5C6RR92</accession>
<dbReference type="Pfam" id="PF13585">
    <property type="entry name" value="CHU_C"/>
    <property type="match status" value="1"/>
</dbReference>
<dbReference type="InterPro" id="IPR026341">
    <property type="entry name" value="T9SS_type_B"/>
</dbReference>
<keyword evidence="4" id="KW-1185">Reference proteome</keyword>
<feature type="chain" id="PRO_5022872920" evidence="1">
    <location>
        <begin position="19"/>
        <end position="864"/>
    </location>
</feature>
<dbReference type="InterPro" id="IPR013783">
    <property type="entry name" value="Ig-like_fold"/>
</dbReference>
<reference evidence="3 4" key="1">
    <citation type="submission" date="2019-08" db="EMBL/GenBank/DDBJ databases">
        <title>Genome of Vicingus serpentipes NCIMB 15042.</title>
        <authorList>
            <person name="Bowman J.P."/>
        </authorList>
    </citation>
    <scope>NUCLEOTIDE SEQUENCE [LARGE SCALE GENOMIC DNA]</scope>
    <source>
        <strain evidence="3 4">NCIMB 15042</strain>
    </source>
</reference>
<keyword evidence="1" id="KW-0732">Signal</keyword>
<gene>
    <name evidence="3" type="ORF">FRY74_09995</name>
</gene>
<dbReference type="Gene3D" id="2.60.40.10">
    <property type="entry name" value="Immunoglobulins"/>
    <property type="match status" value="4"/>
</dbReference>
<dbReference type="EMBL" id="VOOS01000004">
    <property type="protein sequence ID" value="TXB64773.1"/>
    <property type="molecule type" value="Genomic_DNA"/>
</dbReference>
<dbReference type="InterPro" id="IPR003961">
    <property type="entry name" value="FN3_dom"/>
</dbReference>
<sequence>MKIIFYILLFLISLPTFATHNRAGEITFKHVSGFTYEVTVVTYVKESSPAERPNLEIFWGDGTSLDSIPRIESISLGNDIEKNIYKDRHTYPGASPLPYTIRIEDPNRNAGVINVPNSVNIVFYLETKIYINPFLGVNNSPELLNPPIDNACVGKVYVHNPGAYDVDGDSLYYSLQSSLQTGGQPIPGYVFPQASSSLSVNPVTGDLIWDSPTQLGEYNVAILIEEFRGGIKIGAILRDLQITVAACSNNPPIITGTQDTCIVVGDTLNMNFNAFDPDGNNVVFSATGGPLFSGVNAASFNTTAISSDVDGSLYWIPQCSEIQKGKYLVSFKATDDGDPNLVDFHSLFVKVIAPEPKNLSSTVLTNAISIKWDKTGCNQALKYKIYRKQGPSGWVPSYCETGIPAFTGFQLIGETNSNNDTIYVDSNSGLGLISGANYCYRVIAVYPDGSESRASDEVCDQLRKDVPIITNVSINSTSTTSGQTYVAWSKPTEHDTAIFKGPYRYLVYRGTSSTALTLIDSTATINDTTYIDNNLNTKDNQYFYRVDIYNLTGGTRDLIGKSTVASSVYLNLIPSDNQITLEWNENVPWTNTQHVIYKYNFSTLAFDSINITTNSNYVDTGLVNGSNYCYQVKSFGGYSSSGLIYPILNFSQENCAEPVDNVLPCEPRLSIKADCELQENILSWDSYYENCDDDVLSVNIYKKDSIDGEFYLVTTINNGVDSVFIHDNITSIAGCYILESIDSVGNRSIITDTVCVENCPKYELPNVFTPGSDGSNDFFKPFPFQYVKSVDIKIYNRWGNLVFETTNPEILWDGKNQKNSQPCSDGTYFYVCTVNEIYLDGTRPKVLKGFIHLLSNKGSGNNFN</sequence>
<evidence type="ECO:0000313" key="3">
    <source>
        <dbReference type="EMBL" id="TXB64773.1"/>
    </source>
</evidence>
<evidence type="ECO:0000313" key="4">
    <source>
        <dbReference type="Proteomes" id="UP000321721"/>
    </source>
</evidence>
<comment type="caution">
    <text evidence="3">The sequence shown here is derived from an EMBL/GenBank/DDBJ whole genome shotgun (WGS) entry which is preliminary data.</text>
</comment>
<dbReference type="SUPFAM" id="SSF49265">
    <property type="entry name" value="Fibronectin type III"/>
    <property type="match status" value="2"/>
</dbReference>
<feature type="signal peptide" evidence="1">
    <location>
        <begin position="1"/>
        <end position="18"/>
    </location>
</feature>
<dbReference type="InterPro" id="IPR036116">
    <property type="entry name" value="FN3_sf"/>
</dbReference>
<dbReference type="SMART" id="SM00060">
    <property type="entry name" value="FN3"/>
    <property type="match status" value="2"/>
</dbReference>
<dbReference type="RefSeq" id="WP_147101057.1">
    <property type="nucleotide sequence ID" value="NZ_VOOS01000004.1"/>
</dbReference>
<evidence type="ECO:0000256" key="1">
    <source>
        <dbReference type="SAM" id="SignalP"/>
    </source>
</evidence>
<organism evidence="3 4">
    <name type="scientific">Vicingus serpentipes</name>
    <dbReference type="NCBI Taxonomy" id="1926625"/>
    <lineage>
        <taxon>Bacteria</taxon>
        <taxon>Pseudomonadati</taxon>
        <taxon>Bacteroidota</taxon>
        <taxon>Flavobacteriia</taxon>
        <taxon>Flavobacteriales</taxon>
        <taxon>Vicingaceae</taxon>
        <taxon>Vicingus</taxon>
    </lineage>
</organism>
<feature type="domain" description="Fibronectin type-III" evidence="2">
    <location>
        <begin position="353"/>
        <end position="452"/>
    </location>
</feature>
<feature type="domain" description="Fibronectin type-III" evidence="2">
    <location>
        <begin position="466"/>
        <end position="639"/>
    </location>
</feature>
<proteinExistence type="predicted"/>
<evidence type="ECO:0000259" key="2">
    <source>
        <dbReference type="SMART" id="SM00060"/>
    </source>
</evidence>
<dbReference type="NCBIfam" id="TIGR04131">
    <property type="entry name" value="Bac_Flav_CTERM"/>
    <property type="match status" value="1"/>
</dbReference>
<name>A0A5C6RR92_9FLAO</name>
<dbReference type="AlphaFoldDB" id="A0A5C6RR92"/>